<evidence type="ECO:0000313" key="1">
    <source>
        <dbReference type="RefSeq" id="XP_016472581.1"/>
    </source>
</evidence>
<dbReference type="CDD" id="cd09272">
    <property type="entry name" value="RNase_HI_RT_Ty1"/>
    <property type="match status" value="1"/>
</dbReference>
<dbReference type="KEGG" id="nta:107794596"/>
<dbReference type="PANTHER" id="PTHR11439">
    <property type="entry name" value="GAG-POL-RELATED RETROTRANSPOSON"/>
    <property type="match status" value="1"/>
</dbReference>
<accession>A0A1S4A7M4</accession>
<organism evidence="1">
    <name type="scientific">Nicotiana tabacum</name>
    <name type="common">Common tobacco</name>
    <dbReference type="NCBI Taxonomy" id="4097"/>
    <lineage>
        <taxon>Eukaryota</taxon>
        <taxon>Viridiplantae</taxon>
        <taxon>Streptophyta</taxon>
        <taxon>Embryophyta</taxon>
        <taxon>Tracheophyta</taxon>
        <taxon>Spermatophyta</taxon>
        <taxon>Magnoliopsida</taxon>
        <taxon>eudicotyledons</taxon>
        <taxon>Gunneridae</taxon>
        <taxon>Pentapetalae</taxon>
        <taxon>asterids</taxon>
        <taxon>lamiids</taxon>
        <taxon>Solanales</taxon>
        <taxon>Solanaceae</taxon>
        <taxon>Nicotianoideae</taxon>
        <taxon>Nicotianeae</taxon>
        <taxon>Nicotiana</taxon>
    </lineage>
</organism>
<gene>
    <name evidence="1" type="primary">LOC107794596</name>
</gene>
<protein>
    <submittedName>
        <fullName evidence="1">Uncharacterized mitochondrial protein AtMg00810-like</fullName>
    </submittedName>
</protein>
<dbReference type="SUPFAM" id="SSF56672">
    <property type="entry name" value="DNA/RNA polymerases"/>
    <property type="match status" value="1"/>
</dbReference>
<reference evidence="1" key="1">
    <citation type="submission" date="2025-08" db="UniProtKB">
        <authorList>
            <consortium name="RefSeq"/>
        </authorList>
    </citation>
    <scope>IDENTIFICATION</scope>
</reference>
<proteinExistence type="predicted"/>
<sequence length="199" mass="22247">MARTAVSNWASLSPRSFSLFSALLCSVTPVVYPLDLNTKLSADSGDLLPALESFRSLVGKLLFLTHTRPDIHFVVQHLSQFLKSPRVPHITDALHVLRYLKGTMDLGLFCSDSNDFSITAFLDSDWAACPDTRRSITGFCIFLRDSLVSWKSKKQPIVSLSSAEAEYMALSKVVAELTWFSRLLHDFVVPVMLLFSVFL</sequence>
<dbReference type="OrthoDB" id="1302224at2759"/>
<dbReference type="PANTHER" id="PTHR11439:SF470">
    <property type="entry name" value="CYSTEINE-RICH RLK (RECEPTOR-LIKE PROTEIN KINASE) 8"/>
    <property type="match status" value="1"/>
</dbReference>
<name>A0A1S4A7M4_TOBAC</name>
<dbReference type="AlphaFoldDB" id="A0A1S4A7M4"/>
<dbReference type="InterPro" id="IPR043502">
    <property type="entry name" value="DNA/RNA_pol_sf"/>
</dbReference>
<dbReference type="STRING" id="4097.A0A1S4A7M4"/>
<dbReference type="PaxDb" id="4097-A0A1S4A7M4"/>
<dbReference type="RefSeq" id="XP_016472581.1">
    <property type="nucleotide sequence ID" value="XM_016617095.1"/>
</dbReference>